<dbReference type="STRING" id="436010.A0A166RHI6"/>
<organism evidence="5 6">
    <name type="scientific">Athelia psychrophila</name>
    <dbReference type="NCBI Taxonomy" id="1759441"/>
    <lineage>
        <taxon>Eukaryota</taxon>
        <taxon>Fungi</taxon>
        <taxon>Dikarya</taxon>
        <taxon>Basidiomycota</taxon>
        <taxon>Agaricomycotina</taxon>
        <taxon>Agaricomycetes</taxon>
        <taxon>Agaricomycetidae</taxon>
        <taxon>Atheliales</taxon>
        <taxon>Atheliaceae</taxon>
        <taxon>Athelia</taxon>
    </lineage>
</organism>
<dbReference type="GO" id="GO:0016829">
    <property type="term" value="F:lyase activity"/>
    <property type="evidence" value="ECO:0007669"/>
    <property type="project" value="UniProtKB-KW"/>
</dbReference>
<evidence type="ECO:0000259" key="4">
    <source>
        <dbReference type="Pfam" id="PF05426"/>
    </source>
</evidence>
<name>A0A166RHI6_9AGAM</name>
<gene>
    <name evidence="5" type="ORF">FIBSPDRAFT_1039692</name>
</gene>
<evidence type="ECO:0000256" key="1">
    <source>
        <dbReference type="ARBA" id="ARBA00022729"/>
    </source>
</evidence>
<feature type="chain" id="PRO_5007879103" evidence="3">
    <location>
        <begin position="19"/>
        <end position="832"/>
    </location>
</feature>
<reference evidence="5 6" key="1">
    <citation type="journal article" date="2016" name="Mol. Biol. Evol.">
        <title>Comparative Genomics of Early-Diverging Mushroom-Forming Fungi Provides Insights into the Origins of Lignocellulose Decay Capabilities.</title>
        <authorList>
            <person name="Nagy L.G."/>
            <person name="Riley R."/>
            <person name="Tritt A."/>
            <person name="Adam C."/>
            <person name="Daum C."/>
            <person name="Floudas D."/>
            <person name="Sun H."/>
            <person name="Yadav J.S."/>
            <person name="Pangilinan J."/>
            <person name="Larsson K.H."/>
            <person name="Matsuura K."/>
            <person name="Barry K."/>
            <person name="Labutti K."/>
            <person name="Kuo R."/>
            <person name="Ohm R.A."/>
            <person name="Bhattacharya S.S."/>
            <person name="Shirouzu T."/>
            <person name="Yoshinaga Y."/>
            <person name="Martin F.M."/>
            <person name="Grigoriev I.V."/>
            <person name="Hibbett D.S."/>
        </authorList>
    </citation>
    <scope>NUCLEOTIDE SEQUENCE [LARGE SCALE GENOMIC DNA]</scope>
    <source>
        <strain evidence="5 6">CBS 109695</strain>
    </source>
</reference>
<dbReference type="AlphaFoldDB" id="A0A166RHI6"/>
<dbReference type="InterPro" id="IPR008929">
    <property type="entry name" value="Chondroitin_lyas"/>
</dbReference>
<dbReference type="Proteomes" id="UP000076532">
    <property type="component" value="Unassembled WGS sequence"/>
</dbReference>
<evidence type="ECO:0000256" key="3">
    <source>
        <dbReference type="SAM" id="SignalP"/>
    </source>
</evidence>
<feature type="domain" description="Alginate lyase" evidence="4">
    <location>
        <begin position="72"/>
        <end position="281"/>
    </location>
</feature>
<keyword evidence="1 3" id="KW-0732">Signal</keyword>
<dbReference type="Pfam" id="PF05426">
    <property type="entry name" value="Alginate_lyase"/>
    <property type="match status" value="1"/>
</dbReference>
<keyword evidence="2 5" id="KW-0456">Lyase</keyword>
<protein>
    <submittedName>
        <fullName evidence="5">Chondroitin AC/alginate lyase</fullName>
    </submittedName>
</protein>
<dbReference type="EMBL" id="KV417504">
    <property type="protein sequence ID" value="KZP28276.1"/>
    <property type="molecule type" value="Genomic_DNA"/>
</dbReference>
<proteinExistence type="predicted"/>
<dbReference type="GO" id="GO:0042597">
    <property type="term" value="C:periplasmic space"/>
    <property type="evidence" value="ECO:0007669"/>
    <property type="project" value="InterPro"/>
</dbReference>
<sequence>MSLVTLLCVSIIAATASAWIHPGILHKSTDIARMTGYITAGLAGTASHQYSDYLLFAASSYSSDAYAMSTPVATMESRAAFEADATAAYQNALMWTFTGIQAHANKAIQIMDAWSSIVTSVDDTYLDYQLASSLGPFAMTNAAEIIRYTSAGWTTAGITAFTNMLDTVFYPRLDVHTGVQYEANVGTGNTKALLAFAVFTENTTMYDEAIGFYSNERCSGLSLDISSTGQSSESGRDQGHTQLGLGNLAESCQIAWIQGTADLFALLANRLMAGFEYTAAYNLGNTVAYDASFQRCDADLLGGPFAAISTSTRGTFRPIYELAYAHYVTIKGLTMPYSLQIALRVPNKRLEFKIDLFSISLFDEDLVRMEAPTPFVAHVVPISPFDMLAQHVLTTYCFVIPGQLDATKMHQSFDKLVKEHWPIVGARLRKDPTTGLPVYHVPESFSDDLPTCIFQHEHIEGPEKWTSRRKTDAPSIQDTYSAEMPLYLPGDRPATMEVYYSSNRPLFLIKMTTASKANVTYLSLTAPHIFNDGGGLTVLLEGWSAVLKDQANLVPPLFPTAPMDSWKLSKPVDEGTPGVWLADPADLARMFGESSENVVVKDIFVPGGFLSALREDAMEALKARGVADSFLSEGDCLWAWWTKEMLPARKDKLAKVNLGQAINFRKTIPGFSQGPRRHIHNAVGMQYLPSSFSAEDMDAMPLHELAYTIRQSILNLHEHPEDIQDVTIMMSQIFKGGKPYVNFNPKLALGIFTNWLSLGLDSPAVDFSPALEGSTASTEAGRIINVRSYSMDSSDSSMCAVALCKDGDGDIWMEGHMHRDLWDSPRLQALTV</sequence>
<accession>A0A166RHI6</accession>
<dbReference type="Gene3D" id="1.50.10.100">
    <property type="entry name" value="Chondroitin AC/alginate lyase"/>
    <property type="match status" value="1"/>
</dbReference>
<dbReference type="InterPro" id="IPR008397">
    <property type="entry name" value="Alginate_lyase_dom"/>
</dbReference>
<feature type="signal peptide" evidence="3">
    <location>
        <begin position="1"/>
        <end position="18"/>
    </location>
</feature>
<keyword evidence="6" id="KW-1185">Reference proteome</keyword>
<evidence type="ECO:0000313" key="5">
    <source>
        <dbReference type="EMBL" id="KZP28276.1"/>
    </source>
</evidence>
<dbReference type="OrthoDB" id="526316at2759"/>
<dbReference type="SUPFAM" id="SSF48230">
    <property type="entry name" value="Chondroitin AC/alginate lyase"/>
    <property type="match status" value="1"/>
</dbReference>
<evidence type="ECO:0000256" key="2">
    <source>
        <dbReference type="ARBA" id="ARBA00023239"/>
    </source>
</evidence>
<dbReference type="Gene3D" id="3.30.559.10">
    <property type="entry name" value="Chloramphenicol acetyltransferase-like domain"/>
    <property type="match status" value="2"/>
</dbReference>
<evidence type="ECO:0000313" key="6">
    <source>
        <dbReference type="Proteomes" id="UP000076532"/>
    </source>
</evidence>
<dbReference type="InterPro" id="IPR023213">
    <property type="entry name" value="CAT-like_dom_sf"/>
</dbReference>